<dbReference type="PANTHER" id="PTHR11010:SF5">
    <property type="entry name" value="RE36938P-RELATED"/>
    <property type="match status" value="1"/>
</dbReference>
<evidence type="ECO:0000313" key="7">
    <source>
        <dbReference type="EMBL" id="EDV43385.2"/>
    </source>
</evidence>
<sequence>MKCFFEALAILAVLSAPTVGASFKEPMPKVNRLPKEPMITRATVHERWINQKLDNFDEDNNATWSNRIFINEQDFVDGSPIFIYLGGESEQLPSRISSGLWVDIAKQHNGTIVATEHRFYGKSTPITPYSTENLEKYQSINQALADVINVIQTLKEEDKYKDSKVVIHGCSYSATMAAWIRKLYPDIIVGSWASSAPLVAKVEFKEYFKVIGESFRILGGQYCYDLIDNATNYYENLFANGKGDQAKKELNLCDDFDPKNEWDRWHVFINTAMIFADIAQYQKPANKDIHRTCMEMRSFSDDDSVALSKFVNWKTNNHTGVCINVTFANLTEMYEKGKENYEDSALPWLFQSCREFGWFQTSGSSQQPFGTSFPLRFSEDLCEEIFGSSYNPAGIRSNVMATNAEFGGLDIDYTNVYFVYGELDGWTRVGAEVSQGATIIPQASHCPDTDSIAVNDSPELLVSKKKVIALVDQWLEEAQSAHF</sequence>
<evidence type="ECO:0000313" key="8">
    <source>
        <dbReference type="Proteomes" id="UP000007801"/>
    </source>
</evidence>
<dbReference type="Gene3D" id="3.40.50.1820">
    <property type="entry name" value="alpha/beta hydrolase"/>
    <property type="match status" value="1"/>
</dbReference>
<dbReference type="OrthoDB" id="1735038at2759"/>
<keyword evidence="3 6" id="KW-0732">Signal</keyword>
<accession>B3M261</accession>
<dbReference type="GO" id="GO:0006508">
    <property type="term" value="P:proteolysis"/>
    <property type="evidence" value="ECO:0007669"/>
    <property type="project" value="UniProtKB-KW"/>
</dbReference>
<evidence type="ECO:0000256" key="3">
    <source>
        <dbReference type="ARBA" id="ARBA00022729"/>
    </source>
</evidence>
<comment type="similarity">
    <text evidence="1">Belongs to the peptidase S28 family.</text>
</comment>
<dbReference type="EMBL" id="CH902617">
    <property type="protein sequence ID" value="EDV43385.2"/>
    <property type="molecule type" value="Genomic_DNA"/>
</dbReference>
<keyword evidence="8" id="KW-1185">Reference proteome</keyword>
<evidence type="ECO:0000256" key="4">
    <source>
        <dbReference type="ARBA" id="ARBA00022801"/>
    </source>
</evidence>
<dbReference type="InterPro" id="IPR042269">
    <property type="entry name" value="Ser_carbopepase_S28_SKS"/>
</dbReference>
<dbReference type="SUPFAM" id="SSF53474">
    <property type="entry name" value="alpha/beta-Hydrolases"/>
    <property type="match status" value="1"/>
</dbReference>
<keyword evidence="4" id="KW-0378">Hydrolase</keyword>
<dbReference type="Gene3D" id="1.20.120.980">
    <property type="entry name" value="Serine carboxypeptidase S28, SKS domain"/>
    <property type="match status" value="1"/>
</dbReference>
<evidence type="ECO:0008006" key="9">
    <source>
        <dbReference type="Google" id="ProtNLM"/>
    </source>
</evidence>
<evidence type="ECO:0000256" key="1">
    <source>
        <dbReference type="ARBA" id="ARBA00011079"/>
    </source>
</evidence>
<reference evidence="7 8" key="1">
    <citation type="journal article" date="2007" name="Nature">
        <title>Evolution of genes and genomes on the Drosophila phylogeny.</title>
        <authorList>
            <consortium name="Drosophila 12 Genomes Consortium"/>
            <person name="Clark A.G."/>
            <person name="Eisen M.B."/>
            <person name="Smith D.R."/>
            <person name="Bergman C.M."/>
            <person name="Oliver B."/>
            <person name="Markow T.A."/>
            <person name="Kaufman T.C."/>
            <person name="Kellis M."/>
            <person name="Gelbart W."/>
            <person name="Iyer V.N."/>
            <person name="Pollard D.A."/>
            <person name="Sackton T.B."/>
            <person name="Larracuente A.M."/>
            <person name="Singh N.D."/>
            <person name="Abad J.P."/>
            <person name="Abt D.N."/>
            <person name="Adryan B."/>
            <person name="Aguade M."/>
            <person name="Akashi H."/>
            <person name="Anderson W.W."/>
            <person name="Aquadro C.F."/>
            <person name="Ardell D.H."/>
            <person name="Arguello R."/>
            <person name="Artieri C.G."/>
            <person name="Barbash D.A."/>
            <person name="Barker D."/>
            <person name="Barsanti P."/>
            <person name="Batterham P."/>
            <person name="Batzoglou S."/>
            <person name="Begun D."/>
            <person name="Bhutkar A."/>
            <person name="Blanco E."/>
            <person name="Bosak S.A."/>
            <person name="Bradley R.K."/>
            <person name="Brand A.D."/>
            <person name="Brent M.R."/>
            <person name="Brooks A.N."/>
            <person name="Brown R.H."/>
            <person name="Butlin R.K."/>
            <person name="Caggese C."/>
            <person name="Calvi B.R."/>
            <person name="Bernardo de Carvalho A."/>
            <person name="Caspi A."/>
            <person name="Castrezana S."/>
            <person name="Celniker S.E."/>
            <person name="Chang J.L."/>
            <person name="Chapple C."/>
            <person name="Chatterji S."/>
            <person name="Chinwalla A."/>
            <person name="Civetta A."/>
            <person name="Clifton S.W."/>
            <person name="Comeron J.M."/>
            <person name="Costello J.C."/>
            <person name="Coyne J.A."/>
            <person name="Daub J."/>
            <person name="David R.G."/>
            <person name="Delcher A.L."/>
            <person name="Delehaunty K."/>
            <person name="Do C.B."/>
            <person name="Ebling H."/>
            <person name="Edwards K."/>
            <person name="Eickbush T."/>
            <person name="Evans J.D."/>
            <person name="Filipski A."/>
            <person name="Findeiss S."/>
            <person name="Freyhult E."/>
            <person name="Fulton L."/>
            <person name="Fulton R."/>
            <person name="Garcia A.C."/>
            <person name="Gardiner A."/>
            <person name="Garfield D.A."/>
            <person name="Garvin B.E."/>
            <person name="Gibson G."/>
            <person name="Gilbert D."/>
            <person name="Gnerre S."/>
            <person name="Godfrey J."/>
            <person name="Good R."/>
            <person name="Gotea V."/>
            <person name="Gravely B."/>
            <person name="Greenberg A.J."/>
            <person name="Griffiths-Jones S."/>
            <person name="Gross S."/>
            <person name="Guigo R."/>
            <person name="Gustafson E.A."/>
            <person name="Haerty W."/>
            <person name="Hahn M.W."/>
            <person name="Halligan D.L."/>
            <person name="Halpern A.L."/>
            <person name="Halter G.M."/>
            <person name="Han M.V."/>
            <person name="Heger A."/>
            <person name="Hillier L."/>
            <person name="Hinrichs A.S."/>
            <person name="Holmes I."/>
            <person name="Hoskins R.A."/>
            <person name="Hubisz M.J."/>
            <person name="Hultmark D."/>
            <person name="Huntley M.A."/>
            <person name="Jaffe D.B."/>
            <person name="Jagadeeshan S."/>
            <person name="Jeck W.R."/>
            <person name="Johnson J."/>
            <person name="Jones C.D."/>
            <person name="Jordan W.C."/>
            <person name="Karpen G.H."/>
            <person name="Kataoka E."/>
            <person name="Keightley P.D."/>
            <person name="Kheradpour P."/>
            <person name="Kirkness E.F."/>
            <person name="Koerich L.B."/>
            <person name="Kristiansen K."/>
            <person name="Kudrna D."/>
            <person name="Kulathinal R.J."/>
            <person name="Kumar S."/>
            <person name="Kwok R."/>
            <person name="Lander E."/>
            <person name="Langley C.H."/>
            <person name="Lapoint R."/>
            <person name="Lazzaro B.P."/>
            <person name="Lee S.J."/>
            <person name="Levesque L."/>
            <person name="Li R."/>
            <person name="Lin C.F."/>
            <person name="Lin M.F."/>
            <person name="Lindblad-Toh K."/>
            <person name="Llopart A."/>
            <person name="Long M."/>
            <person name="Low L."/>
            <person name="Lozovsky E."/>
            <person name="Lu J."/>
            <person name="Luo M."/>
            <person name="Machado C.A."/>
            <person name="Makalowski W."/>
            <person name="Marzo M."/>
            <person name="Matsuda M."/>
            <person name="Matzkin L."/>
            <person name="McAllister B."/>
            <person name="McBride C.S."/>
            <person name="McKernan B."/>
            <person name="McKernan K."/>
            <person name="Mendez-Lago M."/>
            <person name="Minx P."/>
            <person name="Mollenhauer M.U."/>
            <person name="Montooth K."/>
            <person name="Mount S.M."/>
            <person name="Mu X."/>
            <person name="Myers E."/>
            <person name="Negre B."/>
            <person name="Newfeld S."/>
            <person name="Nielsen R."/>
            <person name="Noor M.A."/>
            <person name="O'Grady P."/>
            <person name="Pachter L."/>
            <person name="Papaceit M."/>
            <person name="Parisi M.J."/>
            <person name="Parisi M."/>
            <person name="Parts L."/>
            <person name="Pedersen J.S."/>
            <person name="Pesole G."/>
            <person name="Phillippy A.M."/>
            <person name="Ponting C.P."/>
            <person name="Pop M."/>
            <person name="Porcelli D."/>
            <person name="Powell J.R."/>
            <person name="Prohaska S."/>
            <person name="Pruitt K."/>
            <person name="Puig M."/>
            <person name="Quesneville H."/>
            <person name="Ram K.R."/>
            <person name="Rand D."/>
            <person name="Rasmussen M.D."/>
            <person name="Reed L.K."/>
            <person name="Reenan R."/>
            <person name="Reily A."/>
            <person name="Remington K.A."/>
            <person name="Rieger T.T."/>
            <person name="Ritchie M.G."/>
            <person name="Robin C."/>
            <person name="Rogers Y.H."/>
            <person name="Rohde C."/>
            <person name="Rozas J."/>
            <person name="Rubenfield M.J."/>
            <person name="Ruiz A."/>
            <person name="Russo S."/>
            <person name="Salzberg S.L."/>
            <person name="Sanchez-Gracia A."/>
            <person name="Saranga D.J."/>
            <person name="Sato H."/>
            <person name="Schaeffer S.W."/>
            <person name="Schatz M.C."/>
            <person name="Schlenke T."/>
            <person name="Schwartz R."/>
            <person name="Segarra C."/>
            <person name="Singh R.S."/>
            <person name="Sirot L."/>
            <person name="Sirota M."/>
            <person name="Sisneros N.B."/>
            <person name="Smith C.D."/>
            <person name="Smith T.F."/>
            <person name="Spieth J."/>
            <person name="Stage D.E."/>
            <person name="Stark A."/>
            <person name="Stephan W."/>
            <person name="Strausberg R.L."/>
            <person name="Strempel S."/>
            <person name="Sturgill D."/>
            <person name="Sutton G."/>
            <person name="Sutton G.G."/>
            <person name="Tao W."/>
            <person name="Teichmann S."/>
            <person name="Tobari Y.N."/>
            <person name="Tomimura Y."/>
            <person name="Tsolas J.M."/>
            <person name="Valente V.L."/>
            <person name="Venter E."/>
            <person name="Venter J.C."/>
            <person name="Vicario S."/>
            <person name="Vieira F.G."/>
            <person name="Vilella A.J."/>
            <person name="Villasante A."/>
            <person name="Walenz B."/>
            <person name="Wang J."/>
            <person name="Wasserman M."/>
            <person name="Watts T."/>
            <person name="Wilson D."/>
            <person name="Wilson R.K."/>
            <person name="Wing R.A."/>
            <person name="Wolfner M.F."/>
            <person name="Wong A."/>
            <person name="Wong G.K."/>
            <person name="Wu C.I."/>
            <person name="Wu G."/>
            <person name="Yamamoto D."/>
            <person name="Yang H.P."/>
            <person name="Yang S.P."/>
            <person name="Yorke J.A."/>
            <person name="Yoshida K."/>
            <person name="Zdobnov E."/>
            <person name="Zhang P."/>
            <person name="Zhang Y."/>
            <person name="Zimin A.V."/>
            <person name="Baldwin J."/>
            <person name="Abdouelleil A."/>
            <person name="Abdulkadir J."/>
            <person name="Abebe A."/>
            <person name="Abera B."/>
            <person name="Abreu J."/>
            <person name="Acer S.C."/>
            <person name="Aftuck L."/>
            <person name="Alexander A."/>
            <person name="An P."/>
            <person name="Anderson E."/>
            <person name="Anderson S."/>
            <person name="Arachi H."/>
            <person name="Azer M."/>
            <person name="Bachantsang P."/>
            <person name="Barry A."/>
            <person name="Bayul T."/>
            <person name="Berlin A."/>
            <person name="Bessette D."/>
            <person name="Bloom T."/>
            <person name="Blye J."/>
            <person name="Boguslavskiy L."/>
            <person name="Bonnet C."/>
            <person name="Boukhgalter B."/>
            <person name="Bourzgui I."/>
            <person name="Brown A."/>
            <person name="Cahill P."/>
            <person name="Channer S."/>
            <person name="Cheshatsang Y."/>
            <person name="Chuda L."/>
            <person name="Citroen M."/>
            <person name="Collymore A."/>
            <person name="Cooke P."/>
            <person name="Costello M."/>
            <person name="D'Aco K."/>
            <person name="Daza R."/>
            <person name="De Haan G."/>
            <person name="DeGray S."/>
            <person name="DeMaso C."/>
            <person name="Dhargay N."/>
            <person name="Dooley K."/>
            <person name="Dooley E."/>
            <person name="Doricent M."/>
            <person name="Dorje P."/>
            <person name="Dorjee K."/>
            <person name="Dupes A."/>
            <person name="Elong R."/>
            <person name="Falk J."/>
            <person name="Farina A."/>
            <person name="Faro S."/>
            <person name="Ferguson D."/>
            <person name="Fisher S."/>
            <person name="Foley C.D."/>
            <person name="Franke A."/>
            <person name="Friedrich D."/>
            <person name="Gadbois L."/>
            <person name="Gearin G."/>
            <person name="Gearin C.R."/>
            <person name="Giannoukos G."/>
            <person name="Goode T."/>
            <person name="Graham J."/>
            <person name="Grandbois E."/>
            <person name="Grewal S."/>
            <person name="Gyaltsen K."/>
            <person name="Hafez N."/>
            <person name="Hagos B."/>
            <person name="Hall J."/>
            <person name="Henson C."/>
            <person name="Hollinger A."/>
            <person name="Honan T."/>
            <person name="Huard M.D."/>
            <person name="Hughes L."/>
            <person name="Hurhula B."/>
            <person name="Husby M.E."/>
            <person name="Kamat A."/>
            <person name="Kanga B."/>
            <person name="Kashin S."/>
            <person name="Khazanovich D."/>
            <person name="Kisner P."/>
            <person name="Lance K."/>
            <person name="Lara M."/>
            <person name="Lee W."/>
            <person name="Lennon N."/>
            <person name="Letendre F."/>
            <person name="LeVine R."/>
            <person name="Lipovsky A."/>
            <person name="Liu X."/>
            <person name="Liu J."/>
            <person name="Liu S."/>
            <person name="Lokyitsang T."/>
            <person name="Lokyitsang Y."/>
            <person name="Lubonja R."/>
            <person name="Lui A."/>
            <person name="MacDonald P."/>
            <person name="Magnisalis V."/>
            <person name="Maru K."/>
            <person name="Matthews C."/>
            <person name="McCusker W."/>
            <person name="McDonough S."/>
            <person name="Mehta T."/>
            <person name="Meldrim J."/>
            <person name="Meneus L."/>
            <person name="Mihai O."/>
            <person name="Mihalev A."/>
            <person name="Mihova T."/>
            <person name="Mittelman R."/>
            <person name="Mlenga V."/>
            <person name="Montmayeur A."/>
            <person name="Mulrain L."/>
            <person name="Navidi A."/>
            <person name="Naylor J."/>
            <person name="Negash T."/>
            <person name="Nguyen T."/>
            <person name="Nguyen N."/>
            <person name="Nicol R."/>
            <person name="Norbu C."/>
            <person name="Norbu N."/>
            <person name="Novod N."/>
            <person name="O'Neill B."/>
            <person name="Osman S."/>
            <person name="Markiewicz E."/>
            <person name="Oyono O.L."/>
            <person name="Patti C."/>
            <person name="Phunkhang P."/>
            <person name="Pierre F."/>
            <person name="Priest M."/>
            <person name="Raghuraman S."/>
            <person name="Rege F."/>
            <person name="Reyes R."/>
            <person name="Rise C."/>
            <person name="Rogov P."/>
            <person name="Ross K."/>
            <person name="Ryan E."/>
            <person name="Settipalli S."/>
            <person name="Shea T."/>
            <person name="Sherpa N."/>
            <person name="Shi L."/>
            <person name="Shih D."/>
            <person name="Sparrow T."/>
            <person name="Spaulding J."/>
            <person name="Stalker J."/>
            <person name="Stange-Thomann N."/>
            <person name="Stavropoulos S."/>
            <person name="Stone C."/>
            <person name="Strader C."/>
            <person name="Tesfaye S."/>
            <person name="Thomson T."/>
            <person name="Thoulutsang Y."/>
            <person name="Thoulutsang D."/>
            <person name="Topham K."/>
            <person name="Topping I."/>
            <person name="Tsamla T."/>
            <person name="Vassiliev H."/>
            <person name="Vo A."/>
            <person name="Wangchuk T."/>
            <person name="Wangdi T."/>
            <person name="Weiand M."/>
            <person name="Wilkinson J."/>
            <person name="Wilson A."/>
            <person name="Yadav S."/>
            <person name="Young G."/>
            <person name="Yu Q."/>
            <person name="Zembek L."/>
            <person name="Zhong D."/>
            <person name="Zimmer A."/>
            <person name="Zwirko Z."/>
            <person name="Jaffe D.B."/>
            <person name="Alvarez P."/>
            <person name="Brockman W."/>
            <person name="Butler J."/>
            <person name="Chin C."/>
            <person name="Gnerre S."/>
            <person name="Grabherr M."/>
            <person name="Kleber M."/>
            <person name="Mauceli E."/>
            <person name="MacCallum I."/>
        </authorList>
    </citation>
    <scope>NUCLEOTIDE SEQUENCE [LARGE SCALE GENOMIC DNA]</scope>
    <source>
        <strain evidence="8">Tucson 14024-0371.13</strain>
    </source>
</reference>
<feature type="chain" id="PRO_5006454464" description="Serine protease K12H4.7" evidence="6">
    <location>
        <begin position="21"/>
        <end position="483"/>
    </location>
</feature>
<evidence type="ECO:0000256" key="2">
    <source>
        <dbReference type="ARBA" id="ARBA00022670"/>
    </source>
</evidence>
<dbReference type="eggNOG" id="KOG2182">
    <property type="taxonomic scope" value="Eukaryota"/>
</dbReference>
<feature type="signal peptide" evidence="6">
    <location>
        <begin position="1"/>
        <end position="20"/>
    </location>
</feature>
<gene>
    <name evidence="7" type="primary">Dana\GF16548</name>
    <name evidence="7" type="synonym">dana_GLEANR_17817</name>
    <name evidence="7" type="ORF">GF16548</name>
</gene>
<dbReference type="InterPro" id="IPR008758">
    <property type="entry name" value="Peptidase_S28"/>
</dbReference>
<dbReference type="InParanoid" id="B3M261"/>
<organism evidence="7 8">
    <name type="scientific">Drosophila ananassae</name>
    <name type="common">Fruit fly</name>
    <dbReference type="NCBI Taxonomy" id="7217"/>
    <lineage>
        <taxon>Eukaryota</taxon>
        <taxon>Metazoa</taxon>
        <taxon>Ecdysozoa</taxon>
        <taxon>Arthropoda</taxon>
        <taxon>Hexapoda</taxon>
        <taxon>Insecta</taxon>
        <taxon>Pterygota</taxon>
        <taxon>Neoptera</taxon>
        <taxon>Endopterygota</taxon>
        <taxon>Diptera</taxon>
        <taxon>Brachycera</taxon>
        <taxon>Muscomorpha</taxon>
        <taxon>Ephydroidea</taxon>
        <taxon>Drosophilidae</taxon>
        <taxon>Drosophila</taxon>
        <taxon>Sophophora</taxon>
    </lineage>
</organism>
<dbReference type="SMR" id="B3M261"/>
<evidence type="ECO:0000256" key="5">
    <source>
        <dbReference type="ARBA" id="ARBA00023180"/>
    </source>
</evidence>
<keyword evidence="2" id="KW-0645">Protease</keyword>
<dbReference type="GO" id="GO:0070008">
    <property type="term" value="F:serine-type exopeptidase activity"/>
    <property type="evidence" value="ECO:0007669"/>
    <property type="project" value="InterPro"/>
</dbReference>
<dbReference type="KEGG" id="dan:6499344"/>
<dbReference type="HOGENOM" id="CLU_020959_3_0_1"/>
<proteinExistence type="inferred from homology"/>
<keyword evidence="5" id="KW-0325">Glycoprotein</keyword>
<dbReference type="InterPro" id="IPR029058">
    <property type="entry name" value="AB_hydrolase_fold"/>
</dbReference>
<dbReference type="PANTHER" id="PTHR11010">
    <property type="entry name" value="PROTEASE S28 PRO-X CARBOXYPEPTIDASE-RELATED"/>
    <property type="match status" value="1"/>
</dbReference>
<dbReference type="GO" id="GO:0008239">
    <property type="term" value="F:dipeptidyl-peptidase activity"/>
    <property type="evidence" value="ECO:0007669"/>
    <property type="project" value="TreeGrafter"/>
</dbReference>
<evidence type="ECO:0000256" key="6">
    <source>
        <dbReference type="SAM" id="SignalP"/>
    </source>
</evidence>
<dbReference type="Proteomes" id="UP000007801">
    <property type="component" value="Unassembled WGS sequence"/>
</dbReference>
<protein>
    <recommendedName>
        <fullName evidence="9">Serine protease K12H4.7</fullName>
    </recommendedName>
</protein>
<dbReference type="AlphaFoldDB" id="B3M261"/>
<dbReference type="GeneID" id="6499344"/>
<dbReference type="Pfam" id="PF05577">
    <property type="entry name" value="Peptidase_S28"/>
    <property type="match status" value="1"/>
</dbReference>
<name>B3M261_DROAN</name>